<dbReference type="Pfam" id="PF00589">
    <property type="entry name" value="Phage_integrase"/>
    <property type="match status" value="1"/>
</dbReference>
<name>A0A9X4E2Z3_9NEIS</name>
<dbReference type="GO" id="GO:0051301">
    <property type="term" value="P:cell division"/>
    <property type="evidence" value="ECO:0007669"/>
    <property type="project" value="UniProtKB-KW"/>
</dbReference>
<comment type="subunit">
    <text evidence="9">Forms a cyclic heterotetrameric complex composed of two molecules of XerC and two molecules of XerD.</text>
</comment>
<dbReference type="GO" id="GO:0005737">
    <property type="term" value="C:cytoplasm"/>
    <property type="evidence" value="ECO:0007669"/>
    <property type="project" value="UniProtKB-SubCell"/>
</dbReference>
<evidence type="ECO:0000313" key="12">
    <source>
        <dbReference type="EMBL" id="MDD9328670.1"/>
    </source>
</evidence>
<proteinExistence type="inferred from homology"/>
<evidence type="ECO:0000256" key="5">
    <source>
        <dbReference type="ARBA" id="ARBA00022908"/>
    </source>
</evidence>
<dbReference type="InterPro" id="IPR002104">
    <property type="entry name" value="Integrase_catalytic"/>
</dbReference>
<dbReference type="InterPro" id="IPR013762">
    <property type="entry name" value="Integrase-like_cat_sf"/>
</dbReference>
<dbReference type="InterPro" id="IPR050090">
    <property type="entry name" value="Tyrosine_recombinase_XerCD"/>
</dbReference>
<keyword evidence="5 9" id="KW-0229">DNA integration</keyword>
<comment type="subcellular location">
    <subcellularLocation>
        <location evidence="1 9">Cytoplasm</location>
    </subcellularLocation>
</comment>
<dbReference type="Gene3D" id="1.10.443.10">
    <property type="entry name" value="Intergrase catalytic core"/>
    <property type="match status" value="1"/>
</dbReference>
<keyword evidence="8 9" id="KW-0131">Cell cycle</keyword>
<evidence type="ECO:0000256" key="4">
    <source>
        <dbReference type="ARBA" id="ARBA00022829"/>
    </source>
</evidence>
<comment type="function">
    <text evidence="9">Site-specific tyrosine recombinase, which acts by catalyzing the cutting and rejoining of the recombining DNA molecules. The XerC-XerD complex is essential to convert dimers of the bacterial chromosome into monomers to permit their segregation at cell division. It also contributes to the segregational stability of plasmids.</text>
</comment>
<feature type="active site" evidence="9">
    <location>
        <position position="238"/>
    </location>
</feature>
<dbReference type="CDD" id="cd00798">
    <property type="entry name" value="INT_XerDC_C"/>
    <property type="match status" value="1"/>
</dbReference>
<dbReference type="InterPro" id="IPR023009">
    <property type="entry name" value="Tyrosine_recombinase_XerC/XerD"/>
</dbReference>
<dbReference type="AlphaFoldDB" id="A0A9X4E2Z3"/>
<feature type="active site" evidence="9">
    <location>
        <position position="241"/>
    </location>
</feature>
<reference evidence="12" key="1">
    <citation type="submission" date="2022-10" db="EMBL/GenBank/DDBJ databases">
        <authorList>
            <person name="Boutroux M."/>
        </authorList>
    </citation>
    <scope>NUCLEOTIDE SEQUENCE</scope>
    <source>
        <strain evidence="12">51.81</strain>
    </source>
</reference>
<dbReference type="InterPro" id="IPR011010">
    <property type="entry name" value="DNA_brk_join_enz"/>
</dbReference>
<feature type="domain" description="Tyr recombinase" evidence="10">
    <location>
        <begin position="107"/>
        <end position="286"/>
    </location>
</feature>
<evidence type="ECO:0000256" key="1">
    <source>
        <dbReference type="ARBA" id="ARBA00004496"/>
    </source>
</evidence>
<dbReference type="PANTHER" id="PTHR30349:SF81">
    <property type="entry name" value="TYROSINE RECOMBINASE XERC"/>
    <property type="match status" value="1"/>
</dbReference>
<dbReference type="InterPro" id="IPR004107">
    <property type="entry name" value="Integrase_SAM-like_N"/>
</dbReference>
<keyword evidence="2 9" id="KW-0963">Cytoplasm</keyword>
<comment type="similarity">
    <text evidence="9">Belongs to the 'phage' integrase family. XerC subfamily.</text>
</comment>
<keyword evidence="4 9" id="KW-0159">Chromosome partition</keyword>
<dbReference type="InterPro" id="IPR044068">
    <property type="entry name" value="CB"/>
</dbReference>
<dbReference type="GO" id="GO:0006313">
    <property type="term" value="P:DNA transposition"/>
    <property type="evidence" value="ECO:0007669"/>
    <property type="project" value="UniProtKB-UniRule"/>
</dbReference>
<dbReference type="EMBL" id="CP146598">
    <property type="protein sequence ID" value="WWY04057.1"/>
    <property type="molecule type" value="Genomic_DNA"/>
</dbReference>
<dbReference type="GO" id="GO:0007059">
    <property type="term" value="P:chromosome segregation"/>
    <property type="evidence" value="ECO:0007669"/>
    <property type="project" value="UniProtKB-UniRule"/>
</dbReference>
<sequence length="307" mass="34433">MSDIAGFFAHQEAYFTRLAQQGKSAHTLSAYRRDLAELAALMPSENGVLHPHHFTAALKKLSQRNRHPRSLARKLSAWRQYARYLQEQNLIDTDPLSGLRAPKTPERLPKAVDAEPLNRTFDHAAADTLPDCRDLAIFELLYGCGLRLAEVHGLNVDDIHLDGGWVSVTGKGGKPRQVPLGSQSRVALHRYLPRRHAPSGEQALFTNNRGRRLGMRQIQNRLRDWALKNGSPQHLSPHMLRHSYASHLLQSAGDIRAVQELLGHSRLSTTQIYTKLDFDHLAAAYDAAHPRAQRQNSSPDTDEQAGR</sequence>
<evidence type="ECO:0000313" key="13">
    <source>
        <dbReference type="EMBL" id="WWY04057.1"/>
    </source>
</evidence>
<organism evidence="12">
    <name type="scientific">Neisseria leonii</name>
    <dbReference type="NCBI Taxonomy" id="2995413"/>
    <lineage>
        <taxon>Bacteria</taxon>
        <taxon>Pseudomonadati</taxon>
        <taxon>Pseudomonadota</taxon>
        <taxon>Betaproteobacteria</taxon>
        <taxon>Neisseriales</taxon>
        <taxon>Neisseriaceae</taxon>
        <taxon>Neisseria</taxon>
    </lineage>
</organism>
<dbReference type="Gene3D" id="1.10.150.130">
    <property type="match status" value="1"/>
</dbReference>
<dbReference type="InterPro" id="IPR010998">
    <property type="entry name" value="Integrase_recombinase_N"/>
</dbReference>
<keyword evidence="6 9" id="KW-0238">DNA-binding</keyword>
<evidence type="ECO:0000313" key="14">
    <source>
        <dbReference type="Proteomes" id="UP001149607"/>
    </source>
</evidence>
<accession>A0A9X4E2Z3</accession>
<dbReference type="Proteomes" id="UP001149607">
    <property type="component" value="Chromosome"/>
</dbReference>
<evidence type="ECO:0000256" key="8">
    <source>
        <dbReference type="ARBA" id="ARBA00023306"/>
    </source>
</evidence>
<dbReference type="GO" id="GO:0003677">
    <property type="term" value="F:DNA binding"/>
    <property type="evidence" value="ECO:0007669"/>
    <property type="project" value="UniProtKB-UniRule"/>
</dbReference>
<dbReference type="Pfam" id="PF02899">
    <property type="entry name" value="Phage_int_SAM_1"/>
    <property type="match status" value="1"/>
</dbReference>
<evidence type="ECO:0000259" key="11">
    <source>
        <dbReference type="PROSITE" id="PS51900"/>
    </source>
</evidence>
<evidence type="ECO:0000256" key="6">
    <source>
        <dbReference type="ARBA" id="ARBA00023125"/>
    </source>
</evidence>
<feature type="domain" description="Core-binding (CB)" evidence="11">
    <location>
        <begin position="1"/>
        <end position="86"/>
    </location>
</feature>
<dbReference type="GO" id="GO:0009037">
    <property type="term" value="F:tyrosine-based site-specific recombinase activity"/>
    <property type="evidence" value="ECO:0007669"/>
    <property type="project" value="UniProtKB-UniRule"/>
</dbReference>
<dbReference type="PANTHER" id="PTHR30349">
    <property type="entry name" value="PHAGE INTEGRASE-RELATED"/>
    <property type="match status" value="1"/>
</dbReference>
<feature type="active site" evidence="9">
    <location>
        <position position="264"/>
    </location>
</feature>
<dbReference type="RefSeq" id="WP_274585716.1">
    <property type="nucleotide sequence ID" value="NZ_CP145811.1"/>
</dbReference>
<gene>
    <name evidence="9" type="primary">xerC</name>
    <name evidence="12" type="ORF">ORY91_002106</name>
    <name evidence="13" type="ORF">V9W64_04895</name>
</gene>
<evidence type="ECO:0000256" key="2">
    <source>
        <dbReference type="ARBA" id="ARBA00022490"/>
    </source>
</evidence>
<keyword evidence="3 9" id="KW-0132">Cell division</keyword>
<keyword evidence="7 9" id="KW-0233">DNA recombination</keyword>
<dbReference type="PROSITE" id="PS51900">
    <property type="entry name" value="CB"/>
    <property type="match status" value="1"/>
</dbReference>
<reference evidence="13" key="2">
    <citation type="submission" date="2024-02" db="EMBL/GenBank/DDBJ databases">
        <title>Neisseria leonii sp. nov.</title>
        <authorList>
            <person name="Boutroux M."/>
            <person name="Favre-Rochex S."/>
            <person name="Gorgette O."/>
            <person name="Touak G."/>
            <person name="Muhle E."/>
            <person name="Chesneau O."/>
            <person name="Clermont D."/>
            <person name="Rahi P."/>
        </authorList>
    </citation>
    <scope>NUCLEOTIDE SEQUENCE</scope>
    <source>
        <strain evidence="13">51.81</strain>
    </source>
</reference>
<evidence type="ECO:0000256" key="3">
    <source>
        <dbReference type="ARBA" id="ARBA00022618"/>
    </source>
</evidence>
<evidence type="ECO:0000259" key="10">
    <source>
        <dbReference type="PROSITE" id="PS51898"/>
    </source>
</evidence>
<feature type="active site" evidence="9">
    <location>
        <position position="171"/>
    </location>
</feature>
<dbReference type="HAMAP" id="MF_01808">
    <property type="entry name" value="Recomb_XerC_XerD"/>
    <property type="match status" value="1"/>
</dbReference>
<evidence type="ECO:0000256" key="7">
    <source>
        <dbReference type="ARBA" id="ARBA00023172"/>
    </source>
</evidence>
<dbReference type="SUPFAM" id="SSF47823">
    <property type="entry name" value="lambda integrase-like, N-terminal domain"/>
    <property type="match status" value="1"/>
</dbReference>
<dbReference type="SUPFAM" id="SSF56349">
    <property type="entry name" value="DNA breaking-rejoining enzymes"/>
    <property type="match status" value="1"/>
</dbReference>
<evidence type="ECO:0000256" key="9">
    <source>
        <dbReference type="HAMAP-Rule" id="MF_01808"/>
    </source>
</evidence>
<protein>
    <recommendedName>
        <fullName evidence="9">Tyrosine recombinase XerC</fullName>
    </recommendedName>
</protein>
<keyword evidence="14" id="KW-1185">Reference proteome</keyword>
<dbReference type="PROSITE" id="PS51898">
    <property type="entry name" value="TYR_RECOMBINASE"/>
    <property type="match status" value="1"/>
</dbReference>
<dbReference type="EMBL" id="JAPQFL010000008">
    <property type="protein sequence ID" value="MDD9328670.1"/>
    <property type="molecule type" value="Genomic_DNA"/>
</dbReference>
<feature type="active site" evidence="9">
    <location>
        <position position="147"/>
    </location>
</feature>
<feature type="active site" description="O-(3'-phospho-DNA)-tyrosine intermediate" evidence="9">
    <location>
        <position position="273"/>
    </location>
</feature>